<protein>
    <submittedName>
        <fullName evidence="1">Uncharacterized protein</fullName>
    </submittedName>
</protein>
<proteinExistence type="predicted"/>
<keyword evidence="2" id="KW-1185">Reference proteome</keyword>
<dbReference type="EnsemblPlants" id="TuG1812G0700000593.01.T01">
    <property type="protein sequence ID" value="TuG1812G0700000593.01.T01"/>
    <property type="gene ID" value="TuG1812G0700000593.01"/>
</dbReference>
<dbReference type="Gramene" id="TuG1812G0700000593.01.T01">
    <property type="protein sequence ID" value="TuG1812G0700000593.01.T01"/>
    <property type="gene ID" value="TuG1812G0700000593.01"/>
</dbReference>
<evidence type="ECO:0000313" key="2">
    <source>
        <dbReference type="Proteomes" id="UP000015106"/>
    </source>
</evidence>
<accession>A0A8R7V2C9</accession>
<reference evidence="1" key="3">
    <citation type="submission" date="2022-06" db="UniProtKB">
        <authorList>
            <consortium name="EnsemblPlants"/>
        </authorList>
    </citation>
    <scope>IDENTIFICATION</scope>
</reference>
<organism evidence="1 2">
    <name type="scientific">Triticum urartu</name>
    <name type="common">Red wild einkorn</name>
    <name type="synonym">Crithodium urartu</name>
    <dbReference type="NCBI Taxonomy" id="4572"/>
    <lineage>
        <taxon>Eukaryota</taxon>
        <taxon>Viridiplantae</taxon>
        <taxon>Streptophyta</taxon>
        <taxon>Embryophyta</taxon>
        <taxon>Tracheophyta</taxon>
        <taxon>Spermatophyta</taxon>
        <taxon>Magnoliopsida</taxon>
        <taxon>Liliopsida</taxon>
        <taxon>Poales</taxon>
        <taxon>Poaceae</taxon>
        <taxon>BOP clade</taxon>
        <taxon>Pooideae</taxon>
        <taxon>Triticodae</taxon>
        <taxon>Triticeae</taxon>
        <taxon>Triticinae</taxon>
        <taxon>Triticum</taxon>
    </lineage>
</organism>
<name>A0A8R7V2C9_TRIUA</name>
<dbReference type="AlphaFoldDB" id="A0A8R7V2C9"/>
<reference evidence="1" key="2">
    <citation type="submission" date="2018-03" db="EMBL/GenBank/DDBJ databases">
        <title>The Triticum urartu genome reveals the dynamic nature of wheat genome evolution.</title>
        <authorList>
            <person name="Ling H."/>
            <person name="Ma B."/>
            <person name="Shi X."/>
            <person name="Liu H."/>
            <person name="Dong L."/>
            <person name="Sun H."/>
            <person name="Cao Y."/>
            <person name="Gao Q."/>
            <person name="Zheng S."/>
            <person name="Li Y."/>
            <person name="Yu Y."/>
            <person name="Du H."/>
            <person name="Qi M."/>
            <person name="Li Y."/>
            <person name="Yu H."/>
            <person name="Cui Y."/>
            <person name="Wang N."/>
            <person name="Chen C."/>
            <person name="Wu H."/>
            <person name="Zhao Y."/>
            <person name="Zhang J."/>
            <person name="Li Y."/>
            <person name="Zhou W."/>
            <person name="Zhang B."/>
            <person name="Hu W."/>
            <person name="Eijk M."/>
            <person name="Tang J."/>
            <person name="Witsenboer H."/>
            <person name="Zhao S."/>
            <person name="Li Z."/>
            <person name="Zhang A."/>
            <person name="Wang D."/>
            <person name="Liang C."/>
        </authorList>
    </citation>
    <scope>NUCLEOTIDE SEQUENCE [LARGE SCALE GENOMIC DNA]</scope>
    <source>
        <strain evidence="1">cv. G1812</strain>
    </source>
</reference>
<reference evidence="2" key="1">
    <citation type="journal article" date="2013" name="Nature">
        <title>Draft genome of the wheat A-genome progenitor Triticum urartu.</title>
        <authorList>
            <person name="Ling H.Q."/>
            <person name="Zhao S."/>
            <person name="Liu D."/>
            <person name="Wang J."/>
            <person name="Sun H."/>
            <person name="Zhang C."/>
            <person name="Fan H."/>
            <person name="Li D."/>
            <person name="Dong L."/>
            <person name="Tao Y."/>
            <person name="Gao C."/>
            <person name="Wu H."/>
            <person name="Li Y."/>
            <person name="Cui Y."/>
            <person name="Guo X."/>
            <person name="Zheng S."/>
            <person name="Wang B."/>
            <person name="Yu K."/>
            <person name="Liang Q."/>
            <person name="Yang W."/>
            <person name="Lou X."/>
            <person name="Chen J."/>
            <person name="Feng M."/>
            <person name="Jian J."/>
            <person name="Zhang X."/>
            <person name="Luo G."/>
            <person name="Jiang Y."/>
            <person name="Liu J."/>
            <person name="Wang Z."/>
            <person name="Sha Y."/>
            <person name="Zhang B."/>
            <person name="Wu H."/>
            <person name="Tang D."/>
            <person name="Shen Q."/>
            <person name="Xue P."/>
            <person name="Zou S."/>
            <person name="Wang X."/>
            <person name="Liu X."/>
            <person name="Wang F."/>
            <person name="Yang Y."/>
            <person name="An X."/>
            <person name="Dong Z."/>
            <person name="Zhang K."/>
            <person name="Zhang X."/>
            <person name="Luo M.C."/>
            <person name="Dvorak J."/>
            <person name="Tong Y."/>
            <person name="Wang J."/>
            <person name="Yang H."/>
            <person name="Li Z."/>
            <person name="Wang D."/>
            <person name="Zhang A."/>
            <person name="Wang J."/>
        </authorList>
    </citation>
    <scope>NUCLEOTIDE SEQUENCE</scope>
    <source>
        <strain evidence="2">cv. G1812</strain>
    </source>
</reference>
<evidence type="ECO:0000313" key="1">
    <source>
        <dbReference type="EnsemblPlants" id="TuG1812G0700000593.01.T01"/>
    </source>
</evidence>
<sequence length="88" mass="10403">MRRKGRWIQPKTEIPFIGISTVEFGELEPEFIHPIRQVSARKFIGDQASHDIHVVEEQCLAPYYLYEILHLKGNNAKRPHQFIEFIDE</sequence>
<dbReference type="Proteomes" id="UP000015106">
    <property type="component" value="Chromosome 7"/>
</dbReference>